<evidence type="ECO:0008006" key="4">
    <source>
        <dbReference type="Google" id="ProtNLM"/>
    </source>
</evidence>
<evidence type="ECO:0000313" key="2">
    <source>
        <dbReference type="EMBL" id="RKP49629.1"/>
    </source>
</evidence>
<feature type="signal peptide" evidence="1">
    <location>
        <begin position="1"/>
        <end position="22"/>
    </location>
</feature>
<dbReference type="Proteomes" id="UP000270342">
    <property type="component" value="Unassembled WGS sequence"/>
</dbReference>
<accession>A0A494XND5</accession>
<protein>
    <recommendedName>
        <fullName evidence="4">Secreted protein</fullName>
    </recommendedName>
</protein>
<comment type="caution">
    <text evidence="2">The sequence shown here is derived from an EMBL/GenBank/DDBJ whole genome shotgun (WGS) entry which is preliminary data.</text>
</comment>
<name>A0A494XND5_9BURK</name>
<dbReference type="EMBL" id="RBZU01000010">
    <property type="protein sequence ID" value="RKP49629.1"/>
    <property type="molecule type" value="Genomic_DNA"/>
</dbReference>
<sequence>MRLTWTLAAACSISWLAPGAHAAPLSDGNYVYIAGGHASGTLTISGGHFTISTVGTNCHSCDLDGKLDGNHGIASDSDSTCRITFSDDHGTLTLDSGNSDACRSFCGARAMFDGQYQKAPQACTDRAVSSRLAQARERYAKKDFPAAATGYQSLLDQCSTFMNWIDTDRVRSELALTQYHMGDNAQCLATLAQTNAIMNRSDDGGDSFGFAPCDADNYQSTGKAILHNEALCKGTVQQTTK</sequence>
<gene>
    <name evidence="2" type="ORF">D7S86_20260</name>
</gene>
<feature type="chain" id="PRO_5019857730" description="Secreted protein" evidence="1">
    <location>
        <begin position="23"/>
        <end position="241"/>
    </location>
</feature>
<reference evidence="2 3" key="1">
    <citation type="submission" date="2018-10" db="EMBL/GenBank/DDBJ databases">
        <title>Robbsia sp. DHC34, isolated from soil.</title>
        <authorList>
            <person name="Gao Z.-H."/>
            <person name="Qiu L.-H."/>
        </authorList>
    </citation>
    <scope>NUCLEOTIDE SEQUENCE [LARGE SCALE GENOMIC DNA]</scope>
    <source>
        <strain evidence="2 3">DHC34</strain>
    </source>
</reference>
<evidence type="ECO:0000256" key="1">
    <source>
        <dbReference type="SAM" id="SignalP"/>
    </source>
</evidence>
<organism evidence="2 3">
    <name type="scientific">Pararobbsia silviterrae</name>
    <dbReference type="NCBI Taxonomy" id="1792498"/>
    <lineage>
        <taxon>Bacteria</taxon>
        <taxon>Pseudomonadati</taxon>
        <taxon>Pseudomonadota</taxon>
        <taxon>Betaproteobacteria</taxon>
        <taxon>Burkholderiales</taxon>
        <taxon>Burkholderiaceae</taxon>
        <taxon>Pararobbsia</taxon>
    </lineage>
</organism>
<dbReference type="AlphaFoldDB" id="A0A494XND5"/>
<keyword evidence="1" id="KW-0732">Signal</keyword>
<evidence type="ECO:0000313" key="3">
    <source>
        <dbReference type="Proteomes" id="UP000270342"/>
    </source>
</evidence>
<proteinExistence type="predicted"/>
<keyword evidence="3" id="KW-1185">Reference proteome</keyword>